<evidence type="ECO:0000313" key="2">
    <source>
        <dbReference type="EMBL" id="MBL0720209.1"/>
    </source>
</evidence>
<sequence length="102" mass="10938">MTHPIDLAGGPAKVAKICGVSAPSCVQWRRDGVPIKRAVQIEQGTGRQVMRWDLRPLDWHEIWPELIGLPGAPALPQPLHRADAAPVAPQAASAAKEAACHE</sequence>
<dbReference type="EMBL" id="JAERRA010000001">
    <property type="protein sequence ID" value="MBL0720209.1"/>
    <property type="molecule type" value="Genomic_DNA"/>
</dbReference>
<comment type="caution">
    <text evidence="2">The sequence shown here is derived from an EMBL/GenBank/DDBJ whole genome shotgun (WGS) entry which is preliminary data.</text>
</comment>
<dbReference type="Pfam" id="PF15943">
    <property type="entry name" value="YdaS_toxin"/>
    <property type="match status" value="1"/>
</dbReference>
<evidence type="ECO:0000256" key="1">
    <source>
        <dbReference type="SAM" id="MobiDB-lite"/>
    </source>
</evidence>
<name>A0A9X0XE51_9BURK</name>
<keyword evidence="3" id="KW-1185">Reference proteome</keyword>
<dbReference type="Gene3D" id="1.10.260.40">
    <property type="entry name" value="lambda repressor-like DNA-binding domains"/>
    <property type="match status" value="1"/>
</dbReference>
<organism evidence="2 3">
    <name type="scientific">Aquariibacter lacus</name>
    <dbReference type="NCBI Taxonomy" id="2801332"/>
    <lineage>
        <taxon>Bacteria</taxon>
        <taxon>Pseudomonadati</taxon>
        <taxon>Pseudomonadota</taxon>
        <taxon>Betaproteobacteria</taxon>
        <taxon>Burkholderiales</taxon>
        <taxon>Sphaerotilaceae</taxon>
        <taxon>Aquariibacter</taxon>
    </lineage>
</organism>
<evidence type="ECO:0000313" key="3">
    <source>
        <dbReference type="Proteomes" id="UP000643207"/>
    </source>
</evidence>
<accession>A0A9X0XE51</accession>
<dbReference type="RefSeq" id="WP_201826086.1">
    <property type="nucleotide sequence ID" value="NZ_JAERRA010000001.1"/>
</dbReference>
<proteinExistence type="predicted"/>
<dbReference type="InterPro" id="IPR031856">
    <property type="entry name" value="YdaS_toxin-like"/>
</dbReference>
<dbReference type="Proteomes" id="UP000643207">
    <property type="component" value="Unassembled WGS sequence"/>
</dbReference>
<feature type="region of interest" description="Disordered" evidence="1">
    <location>
        <begin position="81"/>
        <end position="102"/>
    </location>
</feature>
<dbReference type="InterPro" id="IPR010982">
    <property type="entry name" value="Lambda_DNA-bd_dom_sf"/>
</dbReference>
<reference evidence="2 3" key="1">
    <citation type="submission" date="2021-01" db="EMBL/GenBank/DDBJ databases">
        <title>Piscinibacter sp. Jin2 Genome sequencing and assembly.</title>
        <authorList>
            <person name="Kim I."/>
        </authorList>
    </citation>
    <scope>NUCLEOTIDE SEQUENCE [LARGE SCALE GENOMIC DNA]</scope>
    <source>
        <strain evidence="2 3">Jin2</strain>
    </source>
</reference>
<dbReference type="SUPFAM" id="SSF47413">
    <property type="entry name" value="lambda repressor-like DNA-binding domains"/>
    <property type="match status" value="1"/>
</dbReference>
<dbReference type="AlphaFoldDB" id="A0A9X0XE51"/>
<gene>
    <name evidence="2" type="ORF">JI742_09935</name>
</gene>
<protein>
    <submittedName>
        <fullName evidence="2">Helix-turn-helix domain-containing protein</fullName>
    </submittedName>
</protein>
<dbReference type="GO" id="GO:0003677">
    <property type="term" value="F:DNA binding"/>
    <property type="evidence" value="ECO:0007669"/>
    <property type="project" value="InterPro"/>
</dbReference>